<keyword evidence="2" id="KW-1185">Reference proteome</keyword>
<dbReference type="Proteomes" id="UP000257109">
    <property type="component" value="Unassembled WGS sequence"/>
</dbReference>
<comment type="caution">
    <text evidence="1">The sequence shown here is derived from an EMBL/GenBank/DDBJ whole genome shotgun (WGS) entry which is preliminary data.</text>
</comment>
<sequence>MCTLQKDFEIGKRLKVKSETGAKPVFTGCKTVKLSLPVREFLQQVGYFEVLQSNEDKRSTLFHMPSSECTITLQYVTMQLGWVDKEPITGITNGN</sequence>
<reference evidence="1" key="1">
    <citation type="submission" date="2018-05" db="EMBL/GenBank/DDBJ databases">
        <title>Draft genome of Mucuna pruriens seed.</title>
        <authorList>
            <person name="Nnadi N.E."/>
            <person name="Vos R."/>
            <person name="Hasami M.H."/>
            <person name="Devisetty U.K."/>
            <person name="Aguiy J.C."/>
        </authorList>
    </citation>
    <scope>NUCLEOTIDE SEQUENCE [LARGE SCALE GENOMIC DNA]</scope>
    <source>
        <strain evidence="1">JCA_2017</strain>
    </source>
</reference>
<evidence type="ECO:0000313" key="1">
    <source>
        <dbReference type="EMBL" id="RDY01063.1"/>
    </source>
</evidence>
<organism evidence="1 2">
    <name type="scientific">Mucuna pruriens</name>
    <name type="common">Velvet bean</name>
    <name type="synonym">Dolichos pruriens</name>
    <dbReference type="NCBI Taxonomy" id="157652"/>
    <lineage>
        <taxon>Eukaryota</taxon>
        <taxon>Viridiplantae</taxon>
        <taxon>Streptophyta</taxon>
        <taxon>Embryophyta</taxon>
        <taxon>Tracheophyta</taxon>
        <taxon>Spermatophyta</taxon>
        <taxon>Magnoliopsida</taxon>
        <taxon>eudicotyledons</taxon>
        <taxon>Gunneridae</taxon>
        <taxon>Pentapetalae</taxon>
        <taxon>rosids</taxon>
        <taxon>fabids</taxon>
        <taxon>Fabales</taxon>
        <taxon>Fabaceae</taxon>
        <taxon>Papilionoideae</taxon>
        <taxon>50 kb inversion clade</taxon>
        <taxon>NPAAA clade</taxon>
        <taxon>indigoferoid/millettioid clade</taxon>
        <taxon>Phaseoleae</taxon>
        <taxon>Mucuna</taxon>
    </lineage>
</organism>
<dbReference type="AlphaFoldDB" id="A0A371HE39"/>
<gene>
    <name evidence="1" type="ORF">CR513_15669</name>
</gene>
<feature type="non-terminal residue" evidence="1">
    <location>
        <position position="1"/>
    </location>
</feature>
<proteinExistence type="predicted"/>
<accession>A0A371HE39</accession>
<dbReference type="EMBL" id="QJKJ01002848">
    <property type="protein sequence ID" value="RDY01063.1"/>
    <property type="molecule type" value="Genomic_DNA"/>
</dbReference>
<name>A0A371HE39_MUCPR</name>
<protein>
    <submittedName>
        <fullName evidence="1">Uncharacterized protein</fullName>
    </submittedName>
</protein>
<evidence type="ECO:0000313" key="2">
    <source>
        <dbReference type="Proteomes" id="UP000257109"/>
    </source>
</evidence>